<proteinExistence type="inferred from homology"/>
<dbReference type="GO" id="GO:0005829">
    <property type="term" value="C:cytosol"/>
    <property type="evidence" value="ECO:0007669"/>
    <property type="project" value="TreeGrafter"/>
</dbReference>
<feature type="binding site" evidence="5">
    <location>
        <position position="210"/>
    </location>
    <ligand>
        <name>pyruvate</name>
        <dbReference type="ChEBI" id="CHEBI:15361"/>
    </ligand>
</feature>
<accession>A0A517Z9J1</accession>
<dbReference type="CDD" id="cd00408">
    <property type="entry name" value="DHDPS-like"/>
    <property type="match status" value="1"/>
</dbReference>
<keyword evidence="1 3" id="KW-0456">Lyase</keyword>
<organism evidence="6 7">
    <name type="scientific">Maioricimonas rarisocia</name>
    <dbReference type="NCBI Taxonomy" id="2528026"/>
    <lineage>
        <taxon>Bacteria</taxon>
        <taxon>Pseudomonadati</taxon>
        <taxon>Planctomycetota</taxon>
        <taxon>Planctomycetia</taxon>
        <taxon>Planctomycetales</taxon>
        <taxon>Planctomycetaceae</taxon>
        <taxon>Maioricimonas</taxon>
    </lineage>
</organism>
<dbReference type="PANTHER" id="PTHR42849:SF1">
    <property type="entry name" value="N-ACETYLNEURAMINATE LYASE"/>
    <property type="match status" value="1"/>
</dbReference>
<evidence type="ECO:0000313" key="6">
    <source>
        <dbReference type="EMBL" id="QDU39090.1"/>
    </source>
</evidence>
<dbReference type="PROSITE" id="PS00666">
    <property type="entry name" value="DHDPS_2"/>
    <property type="match status" value="1"/>
</dbReference>
<keyword evidence="7" id="KW-1185">Reference proteome</keyword>
<evidence type="ECO:0000256" key="5">
    <source>
        <dbReference type="PIRSR" id="PIRSR001365-2"/>
    </source>
</evidence>
<evidence type="ECO:0000256" key="4">
    <source>
        <dbReference type="PIRSR" id="PIRSR001365-1"/>
    </source>
</evidence>
<evidence type="ECO:0000313" key="7">
    <source>
        <dbReference type="Proteomes" id="UP000320496"/>
    </source>
</evidence>
<dbReference type="InterPro" id="IPR002220">
    <property type="entry name" value="DapA-like"/>
</dbReference>
<sequence length="310" mass="33645">MNASLPLKGVIPPLITPLADTDQLDREGLERLIEHVLSGGVHGLFLLGTSGEAPSLSHRLQRELVEVACKQIDGRVPVLVGITDTSFMESASLARFAADQGADAVVLATPHYFPMNQDDLRRYIGELVDQLPLPVMLYNMPSHTKVTFDVETVRQAMDRPEIIGVKDSSGDMLYFNRLVQLAEQRDDFSIFIGPEELLAEAVLMGGHGGVSGGANLNPQLFVEIYEAAVSGDLCLVQKLHHRVLRASEAIYGVGPAPTGYLTGIKCALELMGLCSGRLAEPLYGLDDAKRETVRQHLSDLGLFDLSDVSL</sequence>
<dbReference type="GO" id="GO:0019262">
    <property type="term" value="P:N-acetylneuraminate catabolic process"/>
    <property type="evidence" value="ECO:0007669"/>
    <property type="project" value="TreeGrafter"/>
</dbReference>
<keyword evidence="2" id="KW-0704">Schiff base</keyword>
<comment type="similarity">
    <text evidence="3">Belongs to the DapA family.</text>
</comment>
<dbReference type="PANTHER" id="PTHR42849">
    <property type="entry name" value="N-ACETYLNEURAMINATE LYASE"/>
    <property type="match status" value="1"/>
</dbReference>
<dbReference type="GO" id="GO:0008747">
    <property type="term" value="F:N-acetylneuraminate lyase activity"/>
    <property type="evidence" value="ECO:0007669"/>
    <property type="project" value="TreeGrafter"/>
</dbReference>
<dbReference type="PRINTS" id="PR00146">
    <property type="entry name" value="DHPICSNTHASE"/>
</dbReference>
<dbReference type="EMBL" id="CP036275">
    <property type="protein sequence ID" value="QDU39090.1"/>
    <property type="molecule type" value="Genomic_DNA"/>
</dbReference>
<gene>
    <name evidence="6" type="primary">dapA_3</name>
    <name evidence="6" type="ORF">Mal4_34250</name>
</gene>
<dbReference type="Proteomes" id="UP000320496">
    <property type="component" value="Chromosome"/>
</dbReference>
<dbReference type="InterPro" id="IPR013785">
    <property type="entry name" value="Aldolase_TIM"/>
</dbReference>
<dbReference type="SMART" id="SM01130">
    <property type="entry name" value="DHDPS"/>
    <property type="match status" value="1"/>
</dbReference>
<dbReference type="InterPro" id="IPR020625">
    <property type="entry name" value="Schiff_base-form_aldolases_AS"/>
</dbReference>
<name>A0A517Z9J1_9PLAN</name>
<dbReference type="KEGG" id="mri:Mal4_34250"/>
<protein>
    <submittedName>
        <fullName evidence="6">4-hydroxy-tetrahydrodipicolinate synthase</fullName>
        <ecNumber evidence="6">4.3.3.7</ecNumber>
    </submittedName>
</protein>
<dbReference type="AlphaFoldDB" id="A0A517Z9J1"/>
<dbReference type="RefSeq" id="WP_145370308.1">
    <property type="nucleotide sequence ID" value="NZ_CP036275.1"/>
</dbReference>
<dbReference type="GO" id="GO:0008840">
    <property type="term" value="F:4-hydroxy-tetrahydrodipicolinate synthase activity"/>
    <property type="evidence" value="ECO:0007669"/>
    <property type="project" value="UniProtKB-EC"/>
</dbReference>
<feature type="active site" description="Schiff-base intermediate with substrate" evidence="4">
    <location>
        <position position="166"/>
    </location>
</feature>
<dbReference type="EC" id="4.3.3.7" evidence="6"/>
<feature type="active site" description="Proton donor/acceptor" evidence="4">
    <location>
        <position position="138"/>
    </location>
</feature>
<dbReference type="Gene3D" id="3.20.20.70">
    <property type="entry name" value="Aldolase class I"/>
    <property type="match status" value="1"/>
</dbReference>
<evidence type="ECO:0000256" key="2">
    <source>
        <dbReference type="ARBA" id="ARBA00023270"/>
    </source>
</evidence>
<dbReference type="Pfam" id="PF00701">
    <property type="entry name" value="DHDPS"/>
    <property type="match status" value="1"/>
</dbReference>
<dbReference type="PIRSF" id="PIRSF001365">
    <property type="entry name" value="DHDPS"/>
    <property type="match status" value="1"/>
</dbReference>
<dbReference type="SUPFAM" id="SSF51569">
    <property type="entry name" value="Aldolase"/>
    <property type="match status" value="1"/>
</dbReference>
<evidence type="ECO:0000256" key="1">
    <source>
        <dbReference type="ARBA" id="ARBA00023239"/>
    </source>
</evidence>
<evidence type="ECO:0000256" key="3">
    <source>
        <dbReference type="PIRNR" id="PIRNR001365"/>
    </source>
</evidence>
<reference evidence="6 7" key="1">
    <citation type="submission" date="2019-02" db="EMBL/GenBank/DDBJ databases">
        <title>Deep-cultivation of Planctomycetes and their phenomic and genomic characterization uncovers novel biology.</title>
        <authorList>
            <person name="Wiegand S."/>
            <person name="Jogler M."/>
            <person name="Boedeker C."/>
            <person name="Pinto D."/>
            <person name="Vollmers J."/>
            <person name="Rivas-Marin E."/>
            <person name="Kohn T."/>
            <person name="Peeters S.H."/>
            <person name="Heuer A."/>
            <person name="Rast P."/>
            <person name="Oberbeckmann S."/>
            <person name="Bunk B."/>
            <person name="Jeske O."/>
            <person name="Meyerdierks A."/>
            <person name="Storesund J.E."/>
            <person name="Kallscheuer N."/>
            <person name="Luecker S."/>
            <person name="Lage O.M."/>
            <person name="Pohl T."/>
            <person name="Merkel B.J."/>
            <person name="Hornburger P."/>
            <person name="Mueller R.-W."/>
            <person name="Bruemmer F."/>
            <person name="Labrenz M."/>
            <person name="Spormann A.M."/>
            <person name="Op den Camp H."/>
            <person name="Overmann J."/>
            <person name="Amann R."/>
            <person name="Jetten M.S.M."/>
            <person name="Mascher T."/>
            <person name="Medema M.H."/>
            <person name="Devos D.P."/>
            <person name="Kaster A.-K."/>
            <person name="Ovreas L."/>
            <person name="Rohde M."/>
            <person name="Galperin M.Y."/>
            <person name="Jogler C."/>
        </authorList>
    </citation>
    <scope>NUCLEOTIDE SEQUENCE [LARGE SCALE GENOMIC DNA]</scope>
    <source>
        <strain evidence="6 7">Mal4</strain>
    </source>
</reference>
<dbReference type="OrthoDB" id="9782828at2"/>